<dbReference type="PANTHER" id="PTHR36115">
    <property type="entry name" value="PROLINE-RICH ANTIGEN HOMOLOG-RELATED"/>
    <property type="match status" value="1"/>
</dbReference>
<dbReference type="InterPro" id="IPR010432">
    <property type="entry name" value="RDD"/>
</dbReference>
<keyword evidence="5 6" id="KW-0472">Membrane</keyword>
<keyword evidence="3 6" id="KW-0812">Transmembrane</keyword>
<keyword evidence="4 6" id="KW-1133">Transmembrane helix</keyword>
<dbReference type="RefSeq" id="WP_112224638.1">
    <property type="nucleotide sequence ID" value="NZ_CP047673.1"/>
</dbReference>
<evidence type="ECO:0000313" key="8">
    <source>
        <dbReference type="EMBL" id="RAZ74072.1"/>
    </source>
</evidence>
<keyword evidence="2" id="KW-1003">Cell membrane</keyword>
<feature type="transmembrane region" description="Helical" evidence="6">
    <location>
        <begin position="130"/>
        <end position="151"/>
    </location>
</feature>
<dbReference type="AlphaFoldDB" id="A0A365KLY4"/>
<evidence type="ECO:0000256" key="1">
    <source>
        <dbReference type="ARBA" id="ARBA00004651"/>
    </source>
</evidence>
<evidence type="ECO:0000256" key="4">
    <source>
        <dbReference type="ARBA" id="ARBA00022989"/>
    </source>
</evidence>
<dbReference type="GO" id="GO:0005886">
    <property type="term" value="C:plasma membrane"/>
    <property type="evidence" value="ECO:0007669"/>
    <property type="project" value="UniProtKB-SubCell"/>
</dbReference>
<dbReference type="InterPro" id="IPR051791">
    <property type="entry name" value="Pra-immunoreactive"/>
</dbReference>
<proteinExistence type="predicted"/>
<evidence type="ECO:0000256" key="5">
    <source>
        <dbReference type="ARBA" id="ARBA00023136"/>
    </source>
</evidence>
<accession>A0A365KLY4</accession>
<dbReference type="Pfam" id="PF06271">
    <property type="entry name" value="RDD"/>
    <property type="match status" value="1"/>
</dbReference>
<organism evidence="8 9">
    <name type="scientific">Planococcus halotolerans</name>
    <dbReference type="NCBI Taxonomy" id="2233542"/>
    <lineage>
        <taxon>Bacteria</taxon>
        <taxon>Bacillati</taxon>
        <taxon>Bacillota</taxon>
        <taxon>Bacilli</taxon>
        <taxon>Bacillales</taxon>
        <taxon>Caryophanaceae</taxon>
        <taxon>Planococcus</taxon>
    </lineage>
</organism>
<evidence type="ECO:0000256" key="6">
    <source>
        <dbReference type="SAM" id="Phobius"/>
    </source>
</evidence>
<dbReference type="Proteomes" id="UP000251002">
    <property type="component" value="Unassembled WGS sequence"/>
</dbReference>
<evidence type="ECO:0000313" key="9">
    <source>
        <dbReference type="Proteomes" id="UP000251002"/>
    </source>
</evidence>
<gene>
    <name evidence="8" type="ORF">DP120_15945</name>
</gene>
<comment type="subcellular location">
    <subcellularLocation>
        <location evidence="1">Cell membrane</location>
        <topology evidence="1">Multi-pass membrane protein</topology>
    </subcellularLocation>
</comment>
<dbReference type="PANTHER" id="PTHR36115:SF9">
    <property type="entry name" value="LMO1584 PROTEIN"/>
    <property type="match status" value="1"/>
</dbReference>
<reference evidence="8 9" key="1">
    <citation type="submission" date="2018-06" db="EMBL/GenBank/DDBJ databases">
        <title>The draft genome sequences of strains SCU63 and S1.</title>
        <authorList>
            <person name="Gan L."/>
        </authorList>
    </citation>
    <scope>NUCLEOTIDE SEQUENCE [LARGE SCALE GENOMIC DNA]</scope>
    <source>
        <strain evidence="8 9">SCU63</strain>
    </source>
</reference>
<feature type="transmembrane region" description="Helical" evidence="6">
    <location>
        <begin position="76"/>
        <end position="94"/>
    </location>
</feature>
<sequence>MADNINSEKPAHINDGIPQAGQRQYEEVLFYERKPAGFWIRFWAYLIDLLVISAVTSILLKPVFALLGLSMQSSNWYAPFAILSAILFYTYFVLMTKFFGQTIGKMIFGIRVVSLKKDSLDWGTLLFREWIGRFISVTILPLYFIVGFTSLKQGVHDFFADTTVVHEQSYRKRKMMQKVSSNGSGLQEESAF</sequence>
<dbReference type="EMBL" id="QLZR01000008">
    <property type="protein sequence ID" value="RAZ74072.1"/>
    <property type="molecule type" value="Genomic_DNA"/>
</dbReference>
<evidence type="ECO:0000256" key="3">
    <source>
        <dbReference type="ARBA" id="ARBA00022692"/>
    </source>
</evidence>
<comment type="caution">
    <text evidence="8">The sequence shown here is derived from an EMBL/GenBank/DDBJ whole genome shotgun (WGS) entry which is preliminary data.</text>
</comment>
<evidence type="ECO:0000256" key="2">
    <source>
        <dbReference type="ARBA" id="ARBA00022475"/>
    </source>
</evidence>
<name>A0A365KLY4_9BACL</name>
<feature type="transmembrane region" description="Helical" evidence="6">
    <location>
        <begin position="42"/>
        <end position="64"/>
    </location>
</feature>
<protein>
    <submittedName>
        <fullName evidence="8">RDD family protein</fullName>
    </submittedName>
</protein>
<evidence type="ECO:0000259" key="7">
    <source>
        <dbReference type="Pfam" id="PF06271"/>
    </source>
</evidence>
<keyword evidence="9" id="KW-1185">Reference proteome</keyword>
<feature type="domain" description="RDD" evidence="7">
    <location>
        <begin position="35"/>
        <end position="160"/>
    </location>
</feature>